<dbReference type="SUPFAM" id="SSF48452">
    <property type="entry name" value="TPR-like"/>
    <property type="match status" value="1"/>
</dbReference>
<feature type="region of interest" description="Disordered" evidence="2">
    <location>
        <begin position="141"/>
        <end position="210"/>
    </location>
</feature>
<feature type="compositionally biased region" description="Basic and acidic residues" evidence="2">
    <location>
        <begin position="141"/>
        <end position="161"/>
    </location>
</feature>
<accession>A0ABW6A390</accession>
<dbReference type="Gene3D" id="1.25.40.10">
    <property type="entry name" value="Tetratricopeptide repeat domain"/>
    <property type="match status" value="2"/>
</dbReference>
<keyword evidence="1" id="KW-0802">TPR repeat</keyword>
<dbReference type="Pfam" id="PF14559">
    <property type="entry name" value="TPR_19"/>
    <property type="match status" value="1"/>
</dbReference>
<evidence type="ECO:0000256" key="1">
    <source>
        <dbReference type="PROSITE-ProRule" id="PRU00339"/>
    </source>
</evidence>
<dbReference type="PROSITE" id="PS51257">
    <property type="entry name" value="PROKAR_LIPOPROTEIN"/>
    <property type="match status" value="1"/>
</dbReference>
<feature type="signal peptide" evidence="3">
    <location>
        <begin position="1"/>
        <end position="19"/>
    </location>
</feature>
<dbReference type="InterPro" id="IPR052384">
    <property type="entry name" value="TMTC_O-mannosyltransferase"/>
</dbReference>
<dbReference type="PANTHER" id="PTHR44216">
    <property type="entry name" value="PROTEIN O-MANNOSYL-TRANSFERASE TMTC2"/>
    <property type="match status" value="1"/>
</dbReference>
<gene>
    <name evidence="4" type="ORF">ACFS6H_06525</name>
</gene>
<keyword evidence="5" id="KW-1185">Reference proteome</keyword>
<dbReference type="Proteomes" id="UP001597511">
    <property type="component" value="Unassembled WGS sequence"/>
</dbReference>
<feature type="repeat" description="TPR" evidence="1">
    <location>
        <begin position="95"/>
        <end position="128"/>
    </location>
</feature>
<evidence type="ECO:0000313" key="5">
    <source>
        <dbReference type="Proteomes" id="UP001597511"/>
    </source>
</evidence>
<dbReference type="PANTHER" id="PTHR44216:SF3">
    <property type="entry name" value="PROTEIN O-MANNOSYL-TRANSFERASE TMTC2"/>
    <property type="match status" value="1"/>
</dbReference>
<protein>
    <submittedName>
        <fullName evidence="4">Tetratricopeptide repeat protein</fullName>
    </submittedName>
</protein>
<dbReference type="RefSeq" id="WP_386096472.1">
    <property type="nucleotide sequence ID" value="NZ_JBHUOZ010000001.1"/>
</dbReference>
<name>A0ABW6A390_9BACT</name>
<proteinExistence type="predicted"/>
<feature type="chain" id="PRO_5045498350" evidence="3">
    <location>
        <begin position="20"/>
        <end position="210"/>
    </location>
</feature>
<dbReference type="SMART" id="SM00028">
    <property type="entry name" value="TPR"/>
    <property type="match status" value="2"/>
</dbReference>
<sequence>MRRLSTILSGLIITGSCLAQTTGTQDIKDGNQLYQSQEYAKAEEMYTKVPATDKHAQVALYNKANALYKQKKGDEALQLYNQLIADNSIKKELLAKIYYNKGVIFSAGQKLPESIEAYKQALRLNPDDTEARENLQKALLELKAKQPPPEKKKEENKKQQKEQQTPQPSKLKQKQAQQQLELLRQKEKQIQERLQNQKSKEGTGGVQKDW</sequence>
<dbReference type="EMBL" id="JBHUOZ010000001">
    <property type="protein sequence ID" value="MFD2919361.1"/>
    <property type="molecule type" value="Genomic_DNA"/>
</dbReference>
<evidence type="ECO:0000313" key="4">
    <source>
        <dbReference type="EMBL" id="MFD2919361.1"/>
    </source>
</evidence>
<evidence type="ECO:0000256" key="2">
    <source>
        <dbReference type="SAM" id="MobiDB-lite"/>
    </source>
</evidence>
<keyword evidence="3" id="KW-0732">Signal</keyword>
<reference evidence="5" key="1">
    <citation type="journal article" date="2019" name="Int. J. Syst. Evol. Microbiol.">
        <title>The Global Catalogue of Microorganisms (GCM) 10K type strain sequencing project: providing services to taxonomists for standard genome sequencing and annotation.</title>
        <authorList>
            <consortium name="The Broad Institute Genomics Platform"/>
            <consortium name="The Broad Institute Genome Sequencing Center for Infectious Disease"/>
            <person name="Wu L."/>
            <person name="Ma J."/>
        </authorList>
    </citation>
    <scope>NUCLEOTIDE SEQUENCE [LARGE SCALE GENOMIC DNA]</scope>
    <source>
        <strain evidence="5">KCTC 23299</strain>
    </source>
</reference>
<organism evidence="4 5">
    <name type="scientific">Terrimonas rubra</name>
    <dbReference type="NCBI Taxonomy" id="1035890"/>
    <lineage>
        <taxon>Bacteria</taxon>
        <taxon>Pseudomonadati</taxon>
        <taxon>Bacteroidota</taxon>
        <taxon>Chitinophagia</taxon>
        <taxon>Chitinophagales</taxon>
        <taxon>Chitinophagaceae</taxon>
        <taxon>Terrimonas</taxon>
    </lineage>
</organism>
<evidence type="ECO:0000256" key="3">
    <source>
        <dbReference type="SAM" id="SignalP"/>
    </source>
</evidence>
<comment type="caution">
    <text evidence="4">The sequence shown here is derived from an EMBL/GenBank/DDBJ whole genome shotgun (WGS) entry which is preliminary data.</text>
</comment>
<dbReference type="Pfam" id="PF00515">
    <property type="entry name" value="TPR_1"/>
    <property type="match status" value="1"/>
</dbReference>
<dbReference type="PROSITE" id="PS50005">
    <property type="entry name" value="TPR"/>
    <property type="match status" value="1"/>
</dbReference>
<dbReference type="InterPro" id="IPR011990">
    <property type="entry name" value="TPR-like_helical_dom_sf"/>
</dbReference>
<dbReference type="PROSITE" id="PS50293">
    <property type="entry name" value="TPR_REGION"/>
    <property type="match status" value="1"/>
</dbReference>
<dbReference type="InterPro" id="IPR019734">
    <property type="entry name" value="TPR_rpt"/>
</dbReference>